<dbReference type="EMBL" id="HBGJ01005556">
    <property type="protein sequence ID" value="CAD9245081.1"/>
    <property type="molecule type" value="Transcribed_RNA"/>
</dbReference>
<name>A0A7S1TSE4_9STRA</name>
<gene>
    <name evidence="1" type="ORF">PPAR1163_LOCUS3429</name>
</gene>
<evidence type="ECO:0000313" key="1">
    <source>
        <dbReference type="EMBL" id="CAD9245081.1"/>
    </source>
</evidence>
<accession>A0A7S1TSE4</accession>
<protein>
    <submittedName>
        <fullName evidence="1">Uncharacterized protein</fullName>
    </submittedName>
</protein>
<organism evidence="1">
    <name type="scientific">Phaeomonas parva</name>
    <dbReference type="NCBI Taxonomy" id="124430"/>
    <lineage>
        <taxon>Eukaryota</taxon>
        <taxon>Sar</taxon>
        <taxon>Stramenopiles</taxon>
        <taxon>Ochrophyta</taxon>
        <taxon>Pinguiophyceae</taxon>
        <taxon>Pinguiochrysidales</taxon>
        <taxon>Pinguiochrysidaceae</taxon>
        <taxon>Phaeomonas</taxon>
    </lineage>
</organism>
<proteinExistence type="predicted"/>
<sequence>MARRVDASADLNVDDLLSRLGSSLYVEGSRDAAGVHGSVMRHGDAVAEDDADAENDAGFANGAARESVTSCRAEAAALAEDVEFIVNTHGFYDDIQRKLLMQQSIVRGILQHSLERVASESGGGGGAPP</sequence>
<reference evidence="1" key="1">
    <citation type="submission" date="2021-01" db="EMBL/GenBank/DDBJ databases">
        <authorList>
            <person name="Corre E."/>
            <person name="Pelletier E."/>
            <person name="Niang G."/>
            <person name="Scheremetjew M."/>
            <person name="Finn R."/>
            <person name="Kale V."/>
            <person name="Holt S."/>
            <person name="Cochrane G."/>
            <person name="Meng A."/>
            <person name="Brown T."/>
            <person name="Cohen L."/>
        </authorList>
    </citation>
    <scope>NUCLEOTIDE SEQUENCE</scope>
    <source>
        <strain evidence="1">CCMP2877</strain>
    </source>
</reference>
<dbReference type="AlphaFoldDB" id="A0A7S1TSE4"/>